<dbReference type="Gene3D" id="1.10.10.370">
    <property type="entry name" value="DsrC-like protein, C-terminal domain"/>
    <property type="match status" value="1"/>
</dbReference>
<dbReference type="Gene3D" id="3.30.1420.10">
    <property type="match status" value="1"/>
</dbReference>
<keyword evidence="6" id="KW-1185">Reference proteome</keyword>
<evidence type="ECO:0000256" key="3">
    <source>
        <dbReference type="ARBA" id="ARBA00022490"/>
    </source>
</evidence>
<dbReference type="SUPFAM" id="SSF69721">
    <property type="entry name" value="DsrC, the gamma subunit of dissimilatory sulfite reductase"/>
    <property type="match status" value="1"/>
</dbReference>
<dbReference type="GO" id="GO:0002143">
    <property type="term" value="P:tRNA wobble position uridine thiolation"/>
    <property type="evidence" value="ECO:0007669"/>
    <property type="project" value="TreeGrafter"/>
</dbReference>
<evidence type="ECO:0000313" key="6">
    <source>
        <dbReference type="Proteomes" id="UP000006732"/>
    </source>
</evidence>
<dbReference type="AlphaFoldDB" id="A1AP81"/>
<dbReference type="Proteomes" id="UP000006732">
    <property type="component" value="Chromosome"/>
</dbReference>
<dbReference type="PIRSF" id="PIRSF006223">
    <property type="entry name" value="DsrC_TusE"/>
    <property type="match status" value="1"/>
</dbReference>
<dbReference type="InterPro" id="IPR025526">
    <property type="entry name" value="DsrC-like_dom_sf"/>
</dbReference>
<dbReference type="PANTHER" id="PTHR37010">
    <property type="entry name" value="SULFURTRANSFERASE TUSE"/>
    <property type="match status" value="1"/>
</dbReference>
<keyword evidence="3" id="KW-0963">Cytoplasm</keyword>
<dbReference type="GO" id="GO:0097163">
    <property type="term" value="F:sulfur carrier activity"/>
    <property type="evidence" value="ECO:0007669"/>
    <property type="project" value="TreeGrafter"/>
</dbReference>
<comment type="similarity">
    <text evidence="2">Belongs to the DsrC/TusE family.</text>
</comment>
<name>A1AP81_PELPD</name>
<dbReference type="eggNOG" id="COG2920">
    <property type="taxonomic scope" value="Bacteria"/>
</dbReference>
<dbReference type="STRING" id="338966.Ppro_1536"/>
<evidence type="ECO:0000256" key="2">
    <source>
        <dbReference type="ARBA" id="ARBA00005718"/>
    </source>
</evidence>
<dbReference type="Pfam" id="PF04358">
    <property type="entry name" value="DsrC"/>
    <property type="match status" value="1"/>
</dbReference>
<gene>
    <name evidence="5" type="ordered locus">Ppro_1536</name>
</gene>
<dbReference type="RefSeq" id="WP_011735441.1">
    <property type="nucleotide sequence ID" value="NC_008609.1"/>
</dbReference>
<dbReference type="NCBIfam" id="TIGR03342">
    <property type="entry name" value="dsrC_tusE_dsvC"/>
    <property type="match status" value="1"/>
</dbReference>
<dbReference type="InterPro" id="IPR042072">
    <property type="entry name" value="DsrC-like_C"/>
</dbReference>
<evidence type="ECO:0000256" key="1">
    <source>
        <dbReference type="ARBA" id="ARBA00004496"/>
    </source>
</evidence>
<organism evidence="5 6">
    <name type="scientific">Pelobacter propionicus (strain DSM 2379 / NBRC 103807 / OttBd1)</name>
    <dbReference type="NCBI Taxonomy" id="338966"/>
    <lineage>
        <taxon>Bacteria</taxon>
        <taxon>Pseudomonadati</taxon>
        <taxon>Thermodesulfobacteriota</taxon>
        <taxon>Desulfuromonadia</taxon>
        <taxon>Desulfuromonadales</taxon>
        <taxon>Desulfuromonadaceae</taxon>
        <taxon>Pelobacter</taxon>
    </lineage>
</organism>
<protein>
    <submittedName>
        <fullName evidence="5">DsrC family protein</fullName>
    </submittedName>
</protein>
<dbReference type="InterPro" id="IPR043163">
    <property type="entry name" value="DsrC-like_N"/>
</dbReference>
<dbReference type="KEGG" id="ppd:Ppro_1536"/>
<accession>A1AP81</accession>
<comment type="subcellular location">
    <subcellularLocation>
        <location evidence="1">Cytoplasm</location>
    </subcellularLocation>
</comment>
<dbReference type="GO" id="GO:0005737">
    <property type="term" value="C:cytoplasm"/>
    <property type="evidence" value="ECO:0007669"/>
    <property type="project" value="UniProtKB-SubCell"/>
</dbReference>
<proteinExistence type="inferred from homology"/>
<evidence type="ECO:0000256" key="4">
    <source>
        <dbReference type="PIRSR" id="PIRSR006223-50"/>
    </source>
</evidence>
<feature type="active site" description="Cysteine persulfide intermediate" evidence="4">
    <location>
        <position position="104"/>
    </location>
</feature>
<dbReference type="PANTHER" id="PTHR37010:SF1">
    <property type="entry name" value="SULFURTRANSFERASE TUSE"/>
    <property type="match status" value="1"/>
</dbReference>
<dbReference type="EMBL" id="CP000482">
    <property type="protein sequence ID" value="ABK99151.1"/>
    <property type="molecule type" value="Genomic_DNA"/>
</dbReference>
<dbReference type="OrthoDB" id="9786347at2"/>
<sequence>MPYLEVDGNSIELNSQGFLLRQEEWNEAVARALAALENIPQLSEAHWRVIHCLRDYYQRFKVAPMYRKLARESGVTLDELEALFSCKTARTACKVAGLPKPAGCL</sequence>
<dbReference type="HOGENOM" id="CLU_153199_1_0_7"/>
<reference evidence="5 6" key="1">
    <citation type="submission" date="2006-10" db="EMBL/GenBank/DDBJ databases">
        <title>Complete sequence of chromosome of Pelobacter propionicus DSM 2379.</title>
        <authorList>
            <consortium name="US DOE Joint Genome Institute"/>
            <person name="Copeland A."/>
            <person name="Lucas S."/>
            <person name="Lapidus A."/>
            <person name="Barry K."/>
            <person name="Detter J.C."/>
            <person name="Glavina del Rio T."/>
            <person name="Hammon N."/>
            <person name="Israni S."/>
            <person name="Dalin E."/>
            <person name="Tice H."/>
            <person name="Pitluck S."/>
            <person name="Saunders E."/>
            <person name="Brettin T."/>
            <person name="Bruce D."/>
            <person name="Han C."/>
            <person name="Tapia R."/>
            <person name="Schmutz J."/>
            <person name="Larimer F."/>
            <person name="Land M."/>
            <person name="Hauser L."/>
            <person name="Kyrpides N."/>
            <person name="Kim E."/>
            <person name="Lovley D."/>
            <person name="Richardson P."/>
        </authorList>
    </citation>
    <scope>NUCLEOTIDE SEQUENCE [LARGE SCALE GENOMIC DNA]</scope>
    <source>
        <strain evidence="6">DSM 2379 / NBRC 103807 / OttBd1</strain>
    </source>
</reference>
<dbReference type="InterPro" id="IPR007453">
    <property type="entry name" value="DsrC/TusE"/>
</dbReference>
<evidence type="ECO:0000313" key="5">
    <source>
        <dbReference type="EMBL" id="ABK99151.1"/>
    </source>
</evidence>